<dbReference type="Proteomes" id="UP000323000">
    <property type="component" value="Chromosome 3"/>
</dbReference>
<evidence type="ECO:0000256" key="1">
    <source>
        <dbReference type="SAM" id="Phobius"/>
    </source>
</evidence>
<accession>A0A5C7IBW6</accession>
<keyword evidence="1" id="KW-0812">Transmembrane</keyword>
<evidence type="ECO:0000313" key="2">
    <source>
        <dbReference type="EMBL" id="TXG66644.1"/>
    </source>
</evidence>
<reference evidence="3" key="1">
    <citation type="journal article" date="2019" name="Gigascience">
        <title>De novo genome assembly of the endangered Acer yangbiense, a plant species with extremely small populations endemic to Yunnan Province, China.</title>
        <authorList>
            <person name="Yang J."/>
            <person name="Wariss H.M."/>
            <person name="Tao L."/>
            <person name="Zhang R."/>
            <person name="Yun Q."/>
            <person name="Hollingsworth P."/>
            <person name="Dao Z."/>
            <person name="Luo G."/>
            <person name="Guo H."/>
            <person name="Ma Y."/>
            <person name="Sun W."/>
        </authorList>
    </citation>
    <scope>NUCLEOTIDE SEQUENCE [LARGE SCALE GENOMIC DNA]</scope>
    <source>
        <strain evidence="3">cv. Malutang</strain>
    </source>
</reference>
<dbReference type="PANTHER" id="PTHR33237:SF21">
    <property type="entry name" value="TRANSMEMBRANE PROTEIN"/>
    <property type="match status" value="1"/>
</dbReference>
<name>A0A5C7IBW6_9ROSI</name>
<gene>
    <name evidence="2" type="ORF">EZV62_007919</name>
</gene>
<evidence type="ECO:0000313" key="3">
    <source>
        <dbReference type="Proteomes" id="UP000323000"/>
    </source>
</evidence>
<dbReference type="EMBL" id="VAHF01000003">
    <property type="protein sequence ID" value="TXG66644.1"/>
    <property type="molecule type" value="Genomic_DNA"/>
</dbReference>
<proteinExistence type="predicted"/>
<dbReference type="OrthoDB" id="1874222at2759"/>
<keyword evidence="1" id="KW-0472">Membrane</keyword>
<keyword evidence="1" id="KW-1133">Transmembrane helix</keyword>
<protein>
    <submittedName>
        <fullName evidence="2">Uncharacterized protein</fullName>
    </submittedName>
</protein>
<dbReference type="PANTHER" id="PTHR33237">
    <property type="entry name" value="F2P16.13 PROTEIN-RELATED"/>
    <property type="match status" value="1"/>
</dbReference>
<sequence>MEALWNLEDKCKLTTQQTLLLLGCTSFLVIGLLTATILKKAAQRKQATEDQDEATKGSLSIREKWPEPGCNWVSIKRMLMGSVRWSRASKWEERSIGGWRERKSPLLGSRREGSVEGGAGWQSHSHDLGSPVWQRPILMGEKCELPRFSGVILYDEAGRLLEHSLKKASHKNDIHQEKSAAVRTTLRDLLTF</sequence>
<keyword evidence="3" id="KW-1185">Reference proteome</keyword>
<organism evidence="2 3">
    <name type="scientific">Acer yangbiense</name>
    <dbReference type="NCBI Taxonomy" id="1000413"/>
    <lineage>
        <taxon>Eukaryota</taxon>
        <taxon>Viridiplantae</taxon>
        <taxon>Streptophyta</taxon>
        <taxon>Embryophyta</taxon>
        <taxon>Tracheophyta</taxon>
        <taxon>Spermatophyta</taxon>
        <taxon>Magnoliopsida</taxon>
        <taxon>eudicotyledons</taxon>
        <taxon>Gunneridae</taxon>
        <taxon>Pentapetalae</taxon>
        <taxon>rosids</taxon>
        <taxon>malvids</taxon>
        <taxon>Sapindales</taxon>
        <taxon>Sapindaceae</taxon>
        <taxon>Hippocastanoideae</taxon>
        <taxon>Acereae</taxon>
        <taxon>Acer</taxon>
    </lineage>
</organism>
<dbReference type="AlphaFoldDB" id="A0A5C7IBW6"/>
<comment type="caution">
    <text evidence="2">The sequence shown here is derived from an EMBL/GenBank/DDBJ whole genome shotgun (WGS) entry which is preliminary data.</text>
</comment>
<feature type="transmembrane region" description="Helical" evidence="1">
    <location>
        <begin position="20"/>
        <end position="38"/>
    </location>
</feature>